<organism evidence="2 3">
    <name type="scientific">Mycobacterium phage Phrappuccino</name>
    <dbReference type="NCBI Taxonomy" id="2591223"/>
    <lineage>
        <taxon>Viruses</taxon>
        <taxon>Duplodnaviria</taxon>
        <taxon>Heunggongvirae</taxon>
        <taxon>Uroviricota</taxon>
        <taxon>Caudoviricetes</taxon>
        <taxon>Phrappuccinovirus</taxon>
        <taxon>Phrappuccinovirus phrappuccino</taxon>
        <taxon>Phreappuccinovirus Phrappuccino</taxon>
    </lineage>
</organism>
<name>A0A514DE25_9CAUD</name>
<evidence type="ECO:0000313" key="3">
    <source>
        <dbReference type="Proteomes" id="UP000316777"/>
    </source>
</evidence>
<dbReference type="KEGG" id="vg:64767106"/>
<keyword evidence="3" id="KW-1185">Reference proteome</keyword>
<protein>
    <recommendedName>
        <fullName evidence="1">Cyclic-phosphate processing Receiver domain-containing protein</fullName>
    </recommendedName>
</protein>
<dbReference type="EMBL" id="MK937592">
    <property type="protein sequence ID" value="QDH91860.1"/>
    <property type="molecule type" value="Genomic_DNA"/>
</dbReference>
<evidence type="ECO:0000313" key="2">
    <source>
        <dbReference type="EMBL" id="QDH91860.1"/>
    </source>
</evidence>
<gene>
    <name evidence="2" type="primary">185</name>
    <name evidence="2" type="ORF">SEA_PHRAPPUCCINO_185</name>
</gene>
<evidence type="ECO:0000259" key="1">
    <source>
        <dbReference type="Pfam" id="PF20274"/>
    </source>
</evidence>
<dbReference type="GeneID" id="64767106"/>
<accession>A0A514DE25</accession>
<dbReference type="Proteomes" id="UP000316777">
    <property type="component" value="Segment"/>
</dbReference>
<proteinExistence type="predicted"/>
<dbReference type="InterPro" id="IPR046909">
    <property type="entry name" value="cREC_REC"/>
</dbReference>
<dbReference type="RefSeq" id="YP_010059874.1">
    <property type="nucleotide sequence ID" value="NC_054727.1"/>
</dbReference>
<reference evidence="2 3" key="1">
    <citation type="submission" date="2019-05" db="EMBL/GenBank/DDBJ databases">
        <authorList>
            <person name="Pope W.H."/>
            <person name="Garlena R.A."/>
            <person name="Russell D.A."/>
            <person name="Jacobs-Sera D."/>
            <person name="Hatfull G.F."/>
        </authorList>
    </citation>
    <scope>NUCLEOTIDE SEQUENCE [LARGE SCALE GENOMIC DNA]</scope>
</reference>
<feature type="domain" description="Cyclic-phosphate processing Receiver" evidence="1">
    <location>
        <begin position="1"/>
        <end position="89"/>
    </location>
</feature>
<dbReference type="Pfam" id="PF20274">
    <property type="entry name" value="cREC_REC"/>
    <property type="match status" value="1"/>
</dbReference>
<sequence>MKLWVDDERTPPEGDDWVWVLTVSDAIDVLTNTEVAPEVMSLDYVLKRGETADDILYWLKDQPADRWPTEILAHSSSAAARELIMQLVEDFRRAGLAQRQALTMGDLHTECPDCHERWEDCQCDENFDEEG</sequence>